<comment type="similarity">
    <text evidence="5">Belongs to the glutamate synthase family.</text>
</comment>
<keyword evidence="12" id="KW-0408">Iron</keyword>
<dbReference type="Pfam" id="PF01645">
    <property type="entry name" value="Glu_synthase"/>
    <property type="match status" value="1"/>
</dbReference>
<evidence type="ECO:0000256" key="7">
    <source>
        <dbReference type="ARBA" id="ARBA00022630"/>
    </source>
</evidence>
<evidence type="ECO:0000256" key="18">
    <source>
        <dbReference type="SAM" id="Phobius"/>
    </source>
</evidence>
<proteinExistence type="inferred from homology"/>
<dbReference type="Pfam" id="PF00310">
    <property type="entry name" value="GATase_2"/>
    <property type="match status" value="1"/>
</dbReference>
<evidence type="ECO:0000256" key="4">
    <source>
        <dbReference type="ARBA" id="ARBA00004909"/>
    </source>
</evidence>
<evidence type="ECO:0000256" key="17">
    <source>
        <dbReference type="ARBA" id="ARBA00039085"/>
    </source>
</evidence>
<evidence type="ECO:0000256" key="3">
    <source>
        <dbReference type="ARBA" id="ARBA00004802"/>
    </source>
</evidence>
<dbReference type="Gene3D" id="3.20.20.70">
    <property type="entry name" value="Aldolase class I"/>
    <property type="match status" value="2"/>
</dbReference>
<evidence type="ECO:0000256" key="16">
    <source>
        <dbReference type="ARBA" id="ARBA00037928"/>
    </source>
</evidence>
<evidence type="ECO:0000256" key="14">
    <source>
        <dbReference type="ARBA" id="ARBA00023164"/>
    </source>
</evidence>
<dbReference type="InterPro" id="IPR017932">
    <property type="entry name" value="GATase_2_dom"/>
</dbReference>
<keyword evidence="18" id="KW-0812">Transmembrane</keyword>
<keyword evidence="8" id="KW-0288">FMN</keyword>
<evidence type="ECO:0000256" key="5">
    <source>
        <dbReference type="ARBA" id="ARBA00009716"/>
    </source>
</evidence>
<dbReference type="Proteomes" id="UP001497392">
    <property type="component" value="Unassembled WGS sequence"/>
</dbReference>
<dbReference type="InterPro" id="IPR002932">
    <property type="entry name" value="Glu_synthdom"/>
</dbReference>
<keyword evidence="10" id="KW-0315">Glutamine amidotransferase</keyword>
<evidence type="ECO:0000256" key="1">
    <source>
        <dbReference type="ARBA" id="ARBA00001917"/>
    </source>
</evidence>
<keyword evidence="15" id="KW-0003">3Fe-4S</keyword>
<dbReference type="Gene3D" id="2.160.20.60">
    <property type="entry name" value="Glutamate synthase, alpha subunit, C-terminal domain"/>
    <property type="match status" value="1"/>
</dbReference>
<dbReference type="InterPro" id="IPR006982">
    <property type="entry name" value="Glu_synth_centr_N"/>
</dbReference>
<keyword evidence="6" id="KW-0028">Amino-acid biosynthesis</keyword>
<dbReference type="EC" id="1.4.7.1" evidence="17"/>
<evidence type="ECO:0000256" key="13">
    <source>
        <dbReference type="ARBA" id="ARBA00023014"/>
    </source>
</evidence>
<dbReference type="CDD" id="cd00982">
    <property type="entry name" value="gltB_C"/>
    <property type="match status" value="1"/>
</dbReference>
<name>A0ABP1FIP3_9CHLO</name>
<comment type="pathway">
    <text evidence="3">Energy metabolism; nitrogen metabolism.</text>
</comment>
<organism evidence="20 21">
    <name type="scientific">Coccomyxa viridis</name>
    <dbReference type="NCBI Taxonomy" id="1274662"/>
    <lineage>
        <taxon>Eukaryota</taxon>
        <taxon>Viridiplantae</taxon>
        <taxon>Chlorophyta</taxon>
        <taxon>core chlorophytes</taxon>
        <taxon>Trebouxiophyceae</taxon>
        <taxon>Trebouxiophyceae incertae sedis</taxon>
        <taxon>Coccomyxaceae</taxon>
        <taxon>Coccomyxa</taxon>
    </lineage>
</organism>
<feature type="transmembrane region" description="Helical" evidence="18">
    <location>
        <begin position="1638"/>
        <end position="1656"/>
    </location>
</feature>
<dbReference type="NCBIfam" id="NF008730">
    <property type="entry name" value="PRK11750.1"/>
    <property type="match status" value="1"/>
</dbReference>
<accession>A0ABP1FIP3</accession>
<protein>
    <recommendedName>
        <fullName evidence="17">glutamate synthase (ferredoxin)</fullName>
        <ecNumber evidence="17">1.4.7.1</ecNumber>
    </recommendedName>
</protein>
<sequence length="1667" mass="180171">METACGGQCNNVLDHSLRVLQHPSPYTGLGLSRGASRRCGSKAHKKARGAIINGRCSQPSSVACQAATAAVPAPAATELADSSSLAPRECEAVDLEDILKEKGECGVGFIANLRNERSHIIVEQALTSLGCMEHRGACSADADSGDGAGIMTQIPWKLLKEDILELNEKTTGVGMLFLPKDEALANLAKKVIEDVVEKEGHCHVVGWRDVPVVHEVVGRMARDAEPRIVQVFLESNTGVQGNELEREFFILRKLIEKERDRQFADKGDPTEFYICTLSNKLIVYKGMLRSVVVGQYYKDLKNEKYDTSFAVYHRRFSTNTNPRWPLAQPMRVLGHNGEINTLQGNLNWVASREHSLTNPVWKGREEELLPLCSGAESDSANLDHVAELLMRTGVPAEESLMILVPEAYDNHPDLQKHYPEVVGFYEYYEGLQEGWDGPALLVFSDGEHVGARLDRNGLRPARFWVTSDDIVYVASEVGVLDDVLTNVDNVIRKGRLGPGQTLVADLSSGTFKENMQIAKEVGSRAPYEEWLSSSTRLKDLNASSYSRECLMSSAEVLKLQSANGFGQEDSGMIIEGMATNGAEPTYCMGDDIPLPVLSSRPHHLGDYFKQRFAQVTNPPIDPLREGLVMSLNMRLGKRGNLLQPGPGSYNQLLLETPILVESELEAIRTSSGLSSKAFSLHYASGKPDAMEQALKKLCEDVEKAVADGLEIVILSDRISKEEMDLSRPPIPTLLAVGAVHHHLIRRGVRTETSIVAETAQCFSTHHVALLVGYGAHAICPYLAFETCRQWRSSSRTEAMIKSGKVPDVSMRRCQSNYKKALEKGVLKILSKMGISLLSCYHGAQIFEIYGLGKEVVDFAFKGSVSRIGGMSVGDLQKEAESFWIKGFPEKAMNKLEDFGFIQSRPKGEYHANNQQMSKLLHKAIGLGNKGAAPQEAYTAYQQHFRESPASFLRDCLELTPAGDAIALEEVESAAAIMERFCTGGMSLGAISRETHETIAIAMNRIGGKSNSGEGGEDPQRWENLGDVDDKGNSPTFPHLKGLQAGDVASSCIKQVASGRFGVTPQFLANAEQLEIKIAQGAKPGEGGQLPAKKVSPYIANLRRSKPGVPLISPPPHHDIYSIEDLAQLIYDLHQAAPAAKVSVKLVAQAGIGTVASGVAKANADIIQISGHDGGTGASPISSIKHAGGPFEMGLVETHMSLTQNELRERVILRADGGMRSGKDVMLAAALGADEYGFGTVAMIATGCIMARVCHTNNCPVGVASQREELRARFPGAPADLVNFFHFVAEEVRIGLAELGLKSLDDLIGRADLLKQRDLQLAKTQGLDLSYIMSYAGATGPSSVRSNQEVHGNGPVLDDEILADPEVQDAIKNEGSVHRKFKILNTDRATFGRVGGAVAKLHGDSGFAGNLSFDLEGSAGQSFACFMVAGMRVKLVGEANDYVGKGIAGGEVVIVPPPSSRFAADEASLVGNTCLYGATGGRLFVNGRAGERFAVRNSMAEAVVEGTGDHCCEYMTGGTVVCLGTTGRNIAAGMTGGLAYFYDEEGDVDTKVNGEIVSIQRVCTPAGEQQLKKLIQDHVDLTGSKKGESILQDWSSSLQKFWQLVPPSEAMTPEASEEAMEGAGLYEPVIPWAGGRLCGLLPGVLFLLSLPLWAGALKDFSTQKRQRR</sequence>
<dbReference type="InterPro" id="IPR050711">
    <property type="entry name" value="ET-N_metabolism_enzyme"/>
</dbReference>
<feature type="domain" description="Glutamine amidotransferase type-2" evidence="19">
    <location>
        <begin position="105"/>
        <end position="507"/>
    </location>
</feature>
<evidence type="ECO:0000256" key="12">
    <source>
        <dbReference type="ARBA" id="ARBA00023004"/>
    </source>
</evidence>
<dbReference type="PANTHER" id="PTHR11938">
    <property type="entry name" value="FAD NADPH DEHYDROGENASE/OXIDOREDUCTASE"/>
    <property type="match status" value="1"/>
</dbReference>
<keyword evidence="13" id="KW-0411">Iron-sulfur</keyword>
<keyword evidence="14" id="KW-0314">Glutamate biosynthesis</keyword>
<dbReference type="PROSITE" id="PS51278">
    <property type="entry name" value="GATASE_TYPE_2"/>
    <property type="match status" value="1"/>
</dbReference>
<dbReference type="Pfam" id="PF04898">
    <property type="entry name" value="Glu_syn_central"/>
    <property type="match status" value="1"/>
</dbReference>
<keyword evidence="7" id="KW-0285">Flavoprotein</keyword>
<dbReference type="Gene3D" id="3.60.20.10">
    <property type="entry name" value="Glutamine Phosphoribosylpyrophosphate, subunit 1, domain 1"/>
    <property type="match status" value="1"/>
</dbReference>
<dbReference type="Pfam" id="PF01493">
    <property type="entry name" value="GXGXG"/>
    <property type="match status" value="1"/>
</dbReference>
<comment type="pathway">
    <text evidence="4">Nitrogen metabolism.</text>
</comment>
<evidence type="ECO:0000313" key="20">
    <source>
        <dbReference type="EMBL" id="CAL5219221.1"/>
    </source>
</evidence>
<comment type="pathway">
    <text evidence="16">Amino-acid biosynthesis; L-glutamate biosynthesis via GLT pathway; L-glutamate from 2-oxoglutarate and L-glutamine (ferredoxin route): step 1/1.</text>
</comment>
<dbReference type="SUPFAM" id="SSF51395">
    <property type="entry name" value="FMN-linked oxidoreductases"/>
    <property type="match status" value="1"/>
</dbReference>
<keyword evidence="9" id="KW-0479">Metal-binding</keyword>
<gene>
    <name evidence="20" type="primary">g1013</name>
    <name evidence="20" type="ORF">VP750_LOCUS880</name>
</gene>
<evidence type="ECO:0000256" key="9">
    <source>
        <dbReference type="ARBA" id="ARBA00022723"/>
    </source>
</evidence>
<comment type="caution">
    <text evidence="20">The sequence shown here is derived from an EMBL/GenBank/DDBJ whole genome shotgun (WGS) entry which is preliminary data.</text>
</comment>
<keyword evidence="11" id="KW-0560">Oxidoreductase</keyword>
<evidence type="ECO:0000256" key="2">
    <source>
        <dbReference type="ARBA" id="ARBA00001927"/>
    </source>
</evidence>
<keyword evidence="18" id="KW-0472">Membrane</keyword>
<dbReference type="SUPFAM" id="SSF56235">
    <property type="entry name" value="N-terminal nucleophile aminohydrolases (Ntn hydrolases)"/>
    <property type="match status" value="1"/>
</dbReference>
<dbReference type="PANTHER" id="PTHR11938:SF133">
    <property type="entry name" value="GLUTAMATE SYNTHASE (NADH)"/>
    <property type="match status" value="1"/>
</dbReference>
<dbReference type="InterPro" id="IPR013785">
    <property type="entry name" value="Aldolase_TIM"/>
</dbReference>
<evidence type="ECO:0000256" key="6">
    <source>
        <dbReference type="ARBA" id="ARBA00022605"/>
    </source>
</evidence>
<dbReference type="InterPro" id="IPR002489">
    <property type="entry name" value="Glu_synth_asu_C"/>
</dbReference>
<evidence type="ECO:0000256" key="15">
    <source>
        <dbReference type="ARBA" id="ARBA00023291"/>
    </source>
</evidence>
<dbReference type="InterPro" id="IPR036485">
    <property type="entry name" value="Glu_synth_asu_C_sf"/>
</dbReference>
<evidence type="ECO:0000256" key="11">
    <source>
        <dbReference type="ARBA" id="ARBA00023002"/>
    </source>
</evidence>
<comment type="cofactor">
    <cofactor evidence="1">
        <name>FMN</name>
        <dbReference type="ChEBI" id="CHEBI:58210"/>
    </cofactor>
</comment>
<keyword evidence="18" id="KW-1133">Transmembrane helix</keyword>
<reference evidence="20 21" key="1">
    <citation type="submission" date="2024-06" db="EMBL/GenBank/DDBJ databases">
        <authorList>
            <person name="Kraege A."/>
            <person name="Thomma B."/>
        </authorList>
    </citation>
    <scope>NUCLEOTIDE SEQUENCE [LARGE SCALE GENOMIC DNA]</scope>
</reference>
<dbReference type="CDD" id="cd02808">
    <property type="entry name" value="GltS_FMN"/>
    <property type="match status" value="1"/>
</dbReference>
<dbReference type="InterPro" id="IPR029055">
    <property type="entry name" value="Ntn_hydrolases_N"/>
</dbReference>
<evidence type="ECO:0000256" key="8">
    <source>
        <dbReference type="ARBA" id="ARBA00022643"/>
    </source>
</evidence>
<comment type="cofactor">
    <cofactor evidence="2">
        <name>[3Fe-4S] cluster</name>
        <dbReference type="ChEBI" id="CHEBI:21137"/>
    </cofactor>
</comment>
<dbReference type="SUPFAM" id="SSF69336">
    <property type="entry name" value="Alpha subunit of glutamate synthase, C-terminal domain"/>
    <property type="match status" value="1"/>
</dbReference>
<dbReference type="CDD" id="cd00713">
    <property type="entry name" value="GltS"/>
    <property type="match status" value="1"/>
</dbReference>
<dbReference type="EMBL" id="CAXHTA020000002">
    <property type="protein sequence ID" value="CAL5219221.1"/>
    <property type="molecule type" value="Genomic_DNA"/>
</dbReference>
<evidence type="ECO:0000313" key="21">
    <source>
        <dbReference type="Proteomes" id="UP001497392"/>
    </source>
</evidence>
<evidence type="ECO:0000256" key="10">
    <source>
        <dbReference type="ARBA" id="ARBA00022962"/>
    </source>
</evidence>
<keyword evidence="21" id="KW-1185">Reference proteome</keyword>
<evidence type="ECO:0000259" key="19">
    <source>
        <dbReference type="PROSITE" id="PS51278"/>
    </source>
</evidence>